<dbReference type="PANTHER" id="PTHR35531">
    <property type="entry name" value="INNER MEMBRANE PROTEIN YBCI-RELATED"/>
    <property type="match status" value="1"/>
</dbReference>
<sequence>MTGRTHDLAAFTALNIVFVTAALPRMSIATAFVALGANMIGGLFPDIDNATSDIWDKFRGGTVAGRIIKPLIGGHRMLSHSLCGLALTGFVLKKILPAVGTVLIADMEIVWWSVMVGYASHLITDSLTTQGVPWLFPLPVRIGFPPIRQLRIRTGGFVEKIVVFPGLLILNGYLLYIRYPLYLGFVKALGGQ</sequence>
<feature type="transmembrane region" description="Helical" evidence="1">
    <location>
        <begin position="157"/>
        <end position="177"/>
    </location>
</feature>
<dbReference type="STRING" id="1798374.A2Z33_05380"/>
<keyword evidence="1" id="KW-0812">Transmembrane</keyword>
<name>A0A1F5YMX2_9BACT</name>
<dbReference type="AlphaFoldDB" id="A0A1F5YMX2"/>
<keyword evidence="1" id="KW-0472">Membrane</keyword>
<dbReference type="Proteomes" id="UP000178448">
    <property type="component" value="Unassembled WGS sequence"/>
</dbReference>
<proteinExistence type="predicted"/>
<dbReference type="Pfam" id="PF04307">
    <property type="entry name" value="YdjM"/>
    <property type="match status" value="1"/>
</dbReference>
<keyword evidence="1" id="KW-1133">Transmembrane helix</keyword>
<organism evidence="2 3">
    <name type="scientific">Candidatus Gottesmanbacteria bacterium RBG_16_52_11</name>
    <dbReference type="NCBI Taxonomy" id="1798374"/>
    <lineage>
        <taxon>Bacteria</taxon>
        <taxon>Candidatus Gottesmaniibacteriota</taxon>
    </lineage>
</organism>
<gene>
    <name evidence="2" type="ORF">A2Z33_05380</name>
</gene>
<dbReference type="PANTHER" id="PTHR35531:SF1">
    <property type="entry name" value="INNER MEMBRANE PROTEIN YBCI-RELATED"/>
    <property type="match status" value="1"/>
</dbReference>
<reference evidence="2 3" key="1">
    <citation type="journal article" date="2016" name="Nat. Commun.">
        <title>Thousands of microbial genomes shed light on interconnected biogeochemical processes in an aquifer system.</title>
        <authorList>
            <person name="Anantharaman K."/>
            <person name="Brown C.T."/>
            <person name="Hug L.A."/>
            <person name="Sharon I."/>
            <person name="Castelle C.J."/>
            <person name="Probst A.J."/>
            <person name="Thomas B.C."/>
            <person name="Singh A."/>
            <person name="Wilkins M.J."/>
            <person name="Karaoz U."/>
            <person name="Brodie E.L."/>
            <person name="Williams K.H."/>
            <person name="Hubbard S.S."/>
            <person name="Banfield J.F."/>
        </authorList>
    </citation>
    <scope>NUCLEOTIDE SEQUENCE [LARGE SCALE GENOMIC DNA]</scope>
</reference>
<feature type="transmembrane region" description="Helical" evidence="1">
    <location>
        <begin position="12"/>
        <end position="35"/>
    </location>
</feature>
<evidence type="ECO:0008006" key="4">
    <source>
        <dbReference type="Google" id="ProtNLM"/>
    </source>
</evidence>
<evidence type="ECO:0000313" key="3">
    <source>
        <dbReference type="Proteomes" id="UP000178448"/>
    </source>
</evidence>
<dbReference type="InterPro" id="IPR007404">
    <property type="entry name" value="YdjM-like"/>
</dbReference>
<evidence type="ECO:0000256" key="1">
    <source>
        <dbReference type="SAM" id="Phobius"/>
    </source>
</evidence>
<accession>A0A1F5YMX2</accession>
<evidence type="ECO:0000313" key="2">
    <source>
        <dbReference type="EMBL" id="OGG01317.1"/>
    </source>
</evidence>
<comment type="caution">
    <text evidence="2">The sequence shown here is derived from an EMBL/GenBank/DDBJ whole genome shotgun (WGS) entry which is preliminary data.</text>
</comment>
<dbReference type="EMBL" id="MFJD01000018">
    <property type="protein sequence ID" value="OGG01317.1"/>
    <property type="molecule type" value="Genomic_DNA"/>
</dbReference>
<protein>
    <recommendedName>
        <fullName evidence="4">Metal-dependent hydrolase</fullName>
    </recommendedName>
</protein>